<dbReference type="SUPFAM" id="SSF52540">
    <property type="entry name" value="P-loop containing nucleoside triphosphate hydrolases"/>
    <property type="match status" value="1"/>
</dbReference>
<dbReference type="RefSeq" id="WP_390260781.1">
    <property type="nucleotide sequence ID" value="NZ_JBHUGH010000006.1"/>
</dbReference>
<organism evidence="2 3">
    <name type="scientific">Halodurantibacterium flavum</name>
    <dbReference type="NCBI Taxonomy" id="1382802"/>
    <lineage>
        <taxon>Bacteria</taxon>
        <taxon>Pseudomonadati</taxon>
        <taxon>Pseudomonadota</taxon>
        <taxon>Alphaproteobacteria</taxon>
        <taxon>Rhodobacterales</taxon>
        <taxon>Paracoccaceae</taxon>
        <taxon>Halodurantibacterium</taxon>
    </lineage>
</organism>
<evidence type="ECO:0000313" key="2">
    <source>
        <dbReference type="EMBL" id="MFD1912272.1"/>
    </source>
</evidence>
<evidence type="ECO:0000259" key="1">
    <source>
        <dbReference type="Pfam" id="PF06048"/>
    </source>
</evidence>
<dbReference type="InterPro" id="IPR027417">
    <property type="entry name" value="P-loop_NTPase"/>
</dbReference>
<keyword evidence="3" id="KW-1185">Reference proteome</keyword>
<protein>
    <submittedName>
        <fullName evidence="2">DUF927 domain-containing protein</fullName>
    </submittedName>
</protein>
<reference evidence="3" key="1">
    <citation type="journal article" date="2019" name="Int. J. Syst. Evol. Microbiol.">
        <title>The Global Catalogue of Microorganisms (GCM) 10K type strain sequencing project: providing services to taxonomists for standard genome sequencing and annotation.</title>
        <authorList>
            <consortium name="The Broad Institute Genomics Platform"/>
            <consortium name="The Broad Institute Genome Sequencing Center for Infectious Disease"/>
            <person name="Wu L."/>
            <person name="Ma J."/>
        </authorList>
    </citation>
    <scope>NUCLEOTIDE SEQUENCE [LARGE SCALE GENOMIC DNA]</scope>
    <source>
        <strain evidence="3">CGMCC 4.7242</strain>
    </source>
</reference>
<proteinExistence type="predicted"/>
<gene>
    <name evidence="2" type="ORF">ACFSGJ_08600</name>
</gene>
<evidence type="ECO:0000313" key="3">
    <source>
        <dbReference type="Proteomes" id="UP001597353"/>
    </source>
</evidence>
<dbReference type="EMBL" id="JBHUGH010000006">
    <property type="protein sequence ID" value="MFD1912272.1"/>
    <property type="molecule type" value="Genomic_DNA"/>
</dbReference>
<dbReference type="InterPro" id="IPR009270">
    <property type="entry name" value="DUF927"/>
</dbReference>
<dbReference type="Pfam" id="PF06048">
    <property type="entry name" value="DUF927"/>
    <property type="match status" value="1"/>
</dbReference>
<accession>A0ABW4S403</accession>
<name>A0ABW4S403_9RHOB</name>
<dbReference type="Proteomes" id="UP001597353">
    <property type="component" value="Unassembled WGS sequence"/>
</dbReference>
<sequence length="598" mass="63907">MTHHVAPSVPAASARALCELSSSTAVDDPNDHLPAGYYMRKDGIYISDNADEDAVWLCSPLRLVGDARTPEGSKWSLILQLLDRDRRWKLHVIPKELFGGPASKFIAPLLGAGLDLAPGSSARKHLAALLQIWRNETLLLLVDKPGWSDREFTTFVLPDGTPIGTQDVIFTKDVTAPAASSAGSIDDWRNNVGALGVGNRLLVTAVSVALAGPLIEMLGEESVGLHFRGVSSSGKTTLIRAGASVWGPPAGTGGWNATKNGLEAAAAAASGTVLVIDEIAEAPTNELGDLLYLLGNGRGKMRMEVSGSRATSASWRLGILSAGEVSVAEHMRIAGRHAKAGHEMRLLDVVADDRLYRAFDDLHGSGAPAEFVDRLQRGYSSSYGTAGPAFVRFLIENRHNVAKYRSMIERISVAGADSYSVAAGDGQAQRALRRFALVALAGYLATGAGITGWTPACALRAALETFGAWHERHKQQPSRSEPDWMAITRSFVEAATAGLEEAQVGVAAPVPCSFGWLDDDYFYVTREVWQRHHTKPEEAARRLDAHGLLKTNGGGGLQFRMPRSIPRRPWVYAVSVRILDEVGVAAGPFAVVAGSKAA</sequence>
<comment type="caution">
    <text evidence="2">The sequence shown here is derived from an EMBL/GenBank/DDBJ whole genome shotgun (WGS) entry which is preliminary data.</text>
</comment>
<feature type="domain" description="DUF927" evidence="1">
    <location>
        <begin position="47"/>
        <end position="308"/>
    </location>
</feature>